<evidence type="ECO:0000256" key="3">
    <source>
        <dbReference type="SAM" id="SignalP"/>
    </source>
</evidence>
<name>A0A077Y2F5_PLAYE</name>
<dbReference type="EMBL" id="LK934633">
    <property type="protein sequence ID" value="CDU16845.1"/>
    <property type="molecule type" value="Genomic_DNA"/>
</dbReference>
<protein>
    <recommendedName>
        <fullName evidence="8">Secreted ookinete protein</fullName>
    </recommendedName>
</protein>
<feature type="compositionally biased region" description="Basic and acidic residues" evidence="1">
    <location>
        <begin position="392"/>
        <end position="425"/>
    </location>
</feature>
<reference evidence="5" key="4">
    <citation type="submission" date="2019-05" db="EMBL/GenBank/DDBJ databases">
        <authorList>
            <consortium name="Pathogen Informatics"/>
        </authorList>
    </citation>
    <scope>NUCLEOTIDE SEQUENCE</scope>
    <source>
        <strain evidence="5">17X</strain>
    </source>
</reference>
<dbReference type="GeneID" id="3800578"/>
<evidence type="ECO:0000313" key="6">
    <source>
        <dbReference type="Proteomes" id="UP000072874"/>
    </source>
</evidence>
<evidence type="ECO:0008006" key="8">
    <source>
        <dbReference type="Google" id="ProtNLM"/>
    </source>
</evidence>
<accession>A0A077Y2F5</accession>
<feature type="signal peptide" evidence="3">
    <location>
        <begin position="1"/>
        <end position="20"/>
    </location>
</feature>
<evidence type="ECO:0000256" key="1">
    <source>
        <dbReference type="SAM" id="MobiDB-lite"/>
    </source>
</evidence>
<keyword evidence="3" id="KW-0732">Signal</keyword>
<keyword evidence="2" id="KW-0472">Membrane</keyword>
<evidence type="ECO:0000313" key="4">
    <source>
        <dbReference type="EMBL" id="CDU16845.1"/>
    </source>
</evidence>
<dbReference type="KEGG" id="pyo:PY17X_0525900"/>
<feature type="region of interest" description="Disordered" evidence="1">
    <location>
        <begin position="392"/>
        <end position="431"/>
    </location>
</feature>
<dbReference type="OrthoDB" id="372770at2759"/>
<dbReference type="VEuPathDB" id="PlasmoDB:PYYM_0525000"/>
<reference evidence="5" key="3">
    <citation type="submission" date="2014-05" db="EMBL/GenBank/DDBJ databases">
        <authorList>
            <person name="Aslett M.A."/>
            <person name="De Silva N."/>
        </authorList>
    </citation>
    <scope>NUCLEOTIDE SEQUENCE</scope>
    <source>
        <strain evidence="5">17X</strain>
    </source>
</reference>
<dbReference type="AlphaFoldDB" id="A0A077Y2F5"/>
<keyword evidence="2" id="KW-1133">Transmembrane helix</keyword>
<dbReference type="VEuPathDB" id="PlasmoDB:PY07470"/>
<dbReference type="VEuPathDB" id="PlasmoDB:PY17X_0525900"/>
<keyword evidence="2" id="KW-0812">Transmembrane</keyword>
<feature type="transmembrane region" description="Helical" evidence="2">
    <location>
        <begin position="619"/>
        <end position="642"/>
    </location>
</feature>
<gene>
    <name evidence="5" type="ORF">PY17X_0525900</name>
    <name evidence="4" type="ORF">PYYM_0525000</name>
</gene>
<feature type="chain" id="PRO_5014501865" description="Secreted ookinete protein" evidence="3">
    <location>
        <begin position="21"/>
        <end position="644"/>
    </location>
</feature>
<organism evidence="4 7">
    <name type="scientific">Plasmodium yoelii</name>
    <dbReference type="NCBI Taxonomy" id="5861"/>
    <lineage>
        <taxon>Eukaryota</taxon>
        <taxon>Sar</taxon>
        <taxon>Alveolata</taxon>
        <taxon>Apicomplexa</taxon>
        <taxon>Aconoidasida</taxon>
        <taxon>Haemosporida</taxon>
        <taxon>Plasmodiidae</taxon>
        <taxon>Plasmodium</taxon>
        <taxon>Plasmodium (Vinckeia)</taxon>
    </lineage>
</organism>
<evidence type="ECO:0000313" key="5">
    <source>
        <dbReference type="EMBL" id="VTZ74516.1"/>
    </source>
</evidence>
<dbReference type="Proteomes" id="UP000072874">
    <property type="component" value="Chromosome 5"/>
</dbReference>
<sequence length="644" mass="75972">MFPYFVLICIFLYFKHESLAGSPENQIKNENKILAINENQILPINENKILAINDNQILPINENKILAINDNPVKESSNEIIAFCQNEYKIKNKYNRNGHENASYFEKMLKELCNKYKLKIKNESKKLVKKIVNNLVKKLFIIKSSISDLLKKNSNGDRYYLEDDPEIIPYPEEIESEIDALKDNNREDNRKDAIDLFFRKKNNKIANYLKDNADDKDDSYSYLDDNEYDGYYKEPFPTSPKNKIKNQYNQNGHKNVSYFEKMLKELCNKYKLKIKRKSKKLLNKLLNKLAKKLAKKLFIIKSAISDLLKKNSNGERYYLEDDPEVIPYSKELESEIDALKDNNRENNIDNQNDVIDLFFRKKNNQIANYLKDNADDKDDSYPYPYPYPYLYDDDKYVKGDGHEDDDKYVKGDGLEDSNKYPNRYDDEYDDEDDYEYLNEDEDDEYLNNYEYDDDEYINEDEDDDADEDDHKYDYKMINKNKGDSPVSFYVERDPIVEPPSKLPKIKDKPSYIKNEKIKKKTSVLVDKSKDVDSINHDYELDKSTKISNTNELDVELKDELDVKLKDEIDVELKDEIDVTLRDEVYDETERLLFERIINQESPTDKHNIVEKILNKIENIAYHIIGCHYILSVASILIILTLLGG</sequence>
<evidence type="ECO:0000256" key="2">
    <source>
        <dbReference type="SAM" id="Phobius"/>
    </source>
</evidence>
<reference evidence="6 7" key="1">
    <citation type="journal article" date="2014" name="BMC Biol.">
        <title>A comprehensive evaluation of rodent malaria parasite genomes and gene expression.</title>
        <authorList>
            <person name="Otto T.D."/>
            <person name="Bohme U."/>
            <person name="Jackson A.P."/>
            <person name="Hunt M."/>
            <person name="Franke-Fayard B."/>
            <person name="Hoeijmakers W.A."/>
            <person name="Religa A.A."/>
            <person name="Robertson L."/>
            <person name="Sanders M."/>
            <person name="Ogun S.A."/>
            <person name="Cunningham D."/>
            <person name="Erhart A."/>
            <person name="Billker O."/>
            <person name="Khan S.M."/>
            <person name="Stunnenberg H.G."/>
            <person name="Langhorne J."/>
            <person name="Holder A.A."/>
            <person name="Waters A.P."/>
            <person name="Newbold C.I."/>
            <person name="Pain A."/>
            <person name="Berriman M."/>
            <person name="Janse C.J."/>
        </authorList>
    </citation>
    <scope>NUCLEOTIDE SEQUENCE [LARGE SCALE GENOMIC DNA]</scope>
    <source>
        <strain evidence="5 6">17X</strain>
        <strain evidence="4 7">YM</strain>
    </source>
</reference>
<dbReference type="VEuPathDB" id="PlasmoDB:Py17XNL_000504609"/>
<dbReference type="EMBL" id="LM993659">
    <property type="protein sequence ID" value="VTZ74516.1"/>
    <property type="molecule type" value="Genomic_DNA"/>
</dbReference>
<dbReference type="Proteomes" id="UP000072904">
    <property type="component" value="Chromosome 5"/>
</dbReference>
<evidence type="ECO:0000313" key="7">
    <source>
        <dbReference type="Proteomes" id="UP000072904"/>
    </source>
</evidence>
<reference evidence="4" key="2">
    <citation type="submission" date="2014-05" db="EMBL/GenBank/DDBJ databases">
        <authorList>
            <person name="Aslett A.Martin."/>
            <person name="De Silva Nishadi"/>
        </authorList>
    </citation>
    <scope>NUCLEOTIDE SEQUENCE</scope>
    <source>
        <strain evidence="4">YM</strain>
    </source>
</reference>
<proteinExistence type="predicted"/>
<dbReference type="RefSeq" id="XP_022811723.1">
    <property type="nucleotide sequence ID" value="XM_022955280.1"/>
</dbReference>